<dbReference type="Proteomes" id="UP000054559">
    <property type="component" value="Unassembled WGS sequence"/>
</dbReference>
<name>A0A0J8TM58_COCIT</name>
<sequence>MFPSKSSLPWPKGGKQGKHLSDISATERLFSGFRIIINPSYRGERDAAFQYHTTIPGPDWRFDTANAEFHICPQLIRLGHCKGGYSAFKQFHPARRTLNYILIIWHTSRARPLSADNAASSDISRLWKILKSSDMEATHVATPTRLARSRTARHNGRPGFKYRRRQMHNATSGF</sequence>
<accession>A0A0J8TM58</accession>
<proteinExistence type="predicted"/>
<reference evidence="3" key="1">
    <citation type="journal article" date="2010" name="Genome Res.">
        <title>Population genomic sequencing of Coccidioides fungi reveals recent hybridization and transposon control.</title>
        <authorList>
            <person name="Neafsey D.E."/>
            <person name="Barker B.M."/>
            <person name="Sharpton T.J."/>
            <person name="Stajich J.E."/>
            <person name="Park D.J."/>
            <person name="Whiston E."/>
            <person name="Hung C.-Y."/>
            <person name="McMahan C."/>
            <person name="White J."/>
            <person name="Sykes S."/>
            <person name="Heiman D."/>
            <person name="Young S."/>
            <person name="Zeng Q."/>
            <person name="Abouelleil A."/>
            <person name="Aftuck L."/>
            <person name="Bessette D."/>
            <person name="Brown A."/>
            <person name="FitzGerald M."/>
            <person name="Lui A."/>
            <person name="Macdonald J.P."/>
            <person name="Priest M."/>
            <person name="Orbach M.J."/>
            <person name="Galgiani J.N."/>
            <person name="Kirkland T.N."/>
            <person name="Cole G.T."/>
            <person name="Birren B.W."/>
            <person name="Henn M.R."/>
            <person name="Taylor J.W."/>
            <person name="Rounsley S.D."/>
        </authorList>
    </citation>
    <scope>NUCLEOTIDE SEQUENCE [LARGE SCALE GENOMIC DNA]</scope>
    <source>
        <strain evidence="3">RMSCC 3703</strain>
    </source>
</reference>
<dbReference type="AlphaFoldDB" id="A0A0J8TM58"/>
<feature type="compositionally biased region" description="Basic residues" evidence="1">
    <location>
        <begin position="149"/>
        <end position="167"/>
    </location>
</feature>
<gene>
    <name evidence="2" type="ORF">CISG_00692</name>
</gene>
<evidence type="ECO:0000256" key="1">
    <source>
        <dbReference type="SAM" id="MobiDB-lite"/>
    </source>
</evidence>
<protein>
    <submittedName>
        <fullName evidence="2">Uncharacterized protein</fullName>
    </submittedName>
</protein>
<evidence type="ECO:0000313" key="2">
    <source>
        <dbReference type="EMBL" id="KMU74762.1"/>
    </source>
</evidence>
<evidence type="ECO:0000313" key="3">
    <source>
        <dbReference type="Proteomes" id="UP000054559"/>
    </source>
</evidence>
<dbReference type="EMBL" id="DS268119">
    <property type="protein sequence ID" value="KMU74762.1"/>
    <property type="molecule type" value="Genomic_DNA"/>
</dbReference>
<organism evidence="2 3">
    <name type="scientific">Coccidioides immitis RMSCC 3703</name>
    <dbReference type="NCBI Taxonomy" id="454286"/>
    <lineage>
        <taxon>Eukaryota</taxon>
        <taxon>Fungi</taxon>
        <taxon>Dikarya</taxon>
        <taxon>Ascomycota</taxon>
        <taxon>Pezizomycotina</taxon>
        <taxon>Eurotiomycetes</taxon>
        <taxon>Eurotiomycetidae</taxon>
        <taxon>Onygenales</taxon>
        <taxon>Onygenaceae</taxon>
        <taxon>Coccidioides</taxon>
    </lineage>
</organism>
<feature type="region of interest" description="Disordered" evidence="1">
    <location>
        <begin position="149"/>
        <end position="174"/>
    </location>
</feature>